<feature type="non-terminal residue" evidence="2">
    <location>
        <position position="203"/>
    </location>
</feature>
<dbReference type="GeneID" id="17294065"/>
<dbReference type="Proteomes" id="UP000011087">
    <property type="component" value="Unassembled WGS sequence"/>
</dbReference>
<keyword evidence="4" id="KW-1185">Reference proteome</keyword>
<evidence type="ECO:0000313" key="2">
    <source>
        <dbReference type="EMBL" id="EKX37277.1"/>
    </source>
</evidence>
<dbReference type="SMART" id="SM00557">
    <property type="entry name" value="IG_FLMN"/>
    <property type="match status" value="2"/>
</dbReference>
<dbReference type="Pfam" id="PF00630">
    <property type="entry name" value="Filamin"/>
    <property type="match status" value="2"/>
</dbReference>
<organism evidence="2">
    <name type="scientific">Guillardia theta (strain CCMP2712)</name>
    <name type="common">Cryptophyte</name>
    <dbReference type="NCBI Taxonomy" id="905079"/>
    <lineage>
        <taxon>Eukaryota</taxon>
        <taxon>Cryptophyceae</taxon>
        <taxon>Pyrenomonadales</taxon>
        <taxon>Geminigeraceae</taxon>
        <taxon>Guillardia</taxon>
    </lineage>
</organism>
<reference evidence="3" key="3">
    <citation type="submission" date="2015-06" db="UniProtKB">
        <authorList>
            <consortium name="EnsemblProtists"/>
        </authorList>
    </citation>
    <scope>IDENTIFICATION</scope>
</reference>
<protein>
    <submittedName>
        <fullName evidence="2 3">Uncharacterized protein</fullName>
    </submittedName>
</protein>
<dbReference type="InterPro" id="IPR001298">
    <property type="entry name" value="Filamin/ABP280_rpt"/>
</dbReference>
<dbReference type="AlphaFoldDB" id="L1IMH6"/>
<dbReference type="OrthoDB" id="5334309at2759"/>
<dbReference type="EnsemblProtists" id="EKX37277">
    <property type="protein sequence ID" value="EKX37277"/>
    <property type="gene ID" value="GUITHDRAFT_78254"/>
</dbReference>
<dbReference type="HOGENOM" id="CLU_1280692_0_0_1"/>
<evidence type="ECO:0000313" key="3">
    <source>
        <dbReference type="EnsemblProtists" id="EKX37277"/>
    </source>
</evidence>
<dbReference type="EMBL" id="JH993061">
    <property type="protein sequence ID" value="EKX37277.1"/>
    <property type="molecule type" value="Genomic_DNA"/>
</dbReference>
<reference evidence="4" key="2">
    <citation type="submission" date="2012-11" db="EMBL/GenBank/DDBJ databases">
        <authorList>
            <person name="Kuo A."/>
            <person name="Curtis B.A."/>
            <person name="Tanifuji G."/>
            <person name="Burki F."/>
            <person name="Gruber A."/>
            <person name="Irimia M."/>
            <person name="Maruyama S."/>
            <person name="Arias M.C."/>
            <person name="Ball S.G."/>
            <person name="Gile G.H."/>
            <person name="Hirakawa Y."/>
            <person name="Hopkins J.F."/>
            <person name="Rensing S.A."/>
            <person name="Schmutz J."/>
            <person name="Symeonidi A."/>
            <person name="Elias M."/>
            <person name="Eveleigh R.J."/>
            <person name="Herman E.K."/>
            <person name="Klute M.J."/>
            <person name="Nakayama T."/>
            <person name="Obornik M."/>
            <person name="Reyes-Prieto A."/>
            <person name="Armbrust E.V."/>
            <person name="Aves S.J."/>
            <person name="Beiko R.G."/>
            <person name="Coutinho P."/>
            <person name="Dacks J.B."/>
            <person name="Durnford D.G."/>
            <person name="Fast N.M."/>
            <person name="Green B.R."/>
            <person name="Grisdale C."/>
            <person name="Hempe F."/>
            <person name="Henrissat B."/>
            <person name="Hoppner M.P."/>
            <person name="Ishida K.-I."/>
            <person name="Kim E."/>
            <person name="Koreny L."/>
            <person name="Kroth P.G."/>
            <person name="Liu Y."/>
            <person name="Malik S.-B."/>
            <person name="Maier U.G."/>
            <person name="McRose D."/>
            <person name="Mock T."/>
            <person name="Neilson J.A."/>
            <person name="Onodera N.T."/>
            <person name="Poole A.M."/>
            <person name="Pritham E.J."/>
            <person name="Richards T.A."/>
            <person name="Rocap G."/>
            <person name="Roy S.W."/>
            <person name="Sarai C."/>
            <person name="Schaack S."/>
            <person name="Shirato S."/>
            <person name="Slamovits C.H."/>
            <person name="Spencer D.F."/>
            <person name="Suzuki S."/>
            <person name="Worden A.Z."/>
            <person name="Zauner S."/>
            <person name="Barry K."/>
            <person name="Bell C."/>
            <person name="Bharti A.K."/>
            <person name="Crow J.A."/>
            <person name="Grimwood J."/>
            <person name="Kramer R."/>
            <person name="Lindquist E."/>
            <person name="Lucas S."/>
            <person name="Salamov A."/>
            <person name="McFadden G.I."/>
            <person name="Lane C.E."/>
            <person name="Keeling P.J."/>
            <person name="Gray M.W."/>
            <person name="Grigoriev I.V."/>
            <person name="Archibald J.M."/>
        </authorList>
    </citation>
    <scope>NUCLEOTIDE SEQUENCE</scope>
    <source>
        <strain evidence="4">CCMP2712</strain>
    </source>
</reference>
<sequence length="203" mass="21571">MLLGWSIRSSVAQITDATRSLSSGSGLQYATAGILSQFTITAFEESGLRRTSGGDEFLVQLDGSQSLRGSIIDNLDGSYQATYTATISGAYEISVLLLREGGLSAEYFENVCLELATAGVQAEFSITAKDLYGNLKGQGGDTFLVRFTGVDSASGVVDDRQDGTYRVLYTLTQSGTYSCAVVFGAFGISASPFRITTQPARRN</sequence>
<dbReference type="InterPro" id="IPR017868">
    <property type="entry name" value="Filamin/ABP280_repeat-like"/>
</dbReference>
<dbReference type="PaxDb" id="55529-EKX37277"/>
<dbReference type="STRING" id="905079.L1IMH6"/>
<accession>L1IMH6</accession>
<proteinExistence type="predicted"/>
<feature type="repeat" description="Filamin" evidence="1">
    <location>
        <begin position="88"/>
        <end position="197"/>
    </location>
</feature>
<dbReference type="KEGG" id="gtt:GUITHDRAFT_78254"/>
<dbReference type="PANTHER" id="PTHR16165:SF5">
    <property type="entry name" value="NXPE FAMILY MEMBER 3"/>
    <property type="match status" value="1"/>
</dbReference>
<dbReference type="PANTHER" id="PTHR16165">
    <property type="entry name" value="NXPE FAMILY MEMBER"/>
    <property type="match status" value="1"/>
</dbReference>
<dbReference type="InterPro" id="IPR013783">
    <property type="entry name" value="Ig-like_fold"/>
</dbReference>
<dbReference type="RefSeq" id="XP_005824257.1">
    <property type="nucleotide sequence ID" value="XM_005824200.1"/>
</dbReference>
<gene>
    <name evidence="2" type="ORF">GUITHDRAFT_78254</name>
</gene>
<reference evidence="2 4" key="1">
    <citation type="journal article" date="2012" name="Nature">
        <title>Algal genomes reveal evolutionary mosaicism and the fate of nucleomorphs.</title>
        <authorList>
            <consortium name="DOE Joint Genome Institute"/>
            <person name="Curtis B.A."/>
            <person name="Tanifuji G."/>
            <person name="Burki F."/>
            <person name="Gruber A."/>
            <person name="Irimia M."/>
            <person name="Maruyama S."/>
            <person name="Arias M.C."/>
            <person name="Ball S.G."/>
            <person name="Gile G.H."/>
            <person name="Hirakawa Y."/>
            <person name="Hopkins J.F."/>
            <person name="Kuo A."/>
            <person name="Rensing S.A."/>
            <person name="Schmutz J."/>
            <person name="Symeonidi A."/>
            <person name="Elias M."/>
            <person name="Eveleigh R.J."/>
            <person name="Herman E.K."/>
            <person name="Klute M.J."/>
            <person name="Nakayama T."/>
            <person name="Obornik M."/>
            <person name="Reyes-Prieto A."/>
            <person name="Armbrust E.V."/>
            <person name="Aves S.J."/>
            <person name="Beiko R.G."/>
            <person name="Coutinho P."/>
            <person name="Dacks J.B."/>
            <person name="Durnford D.G."/>
            <person name="Fast N.M."/>
            <person name="Green B.R."/>
            <person name="Grisdale C.J."/>
            <person name="Hempel F."/>
            <person name="Henrissat B."/>
            <person name="Hoppner M.P."/>
            <person name="Ishida K."/>
            <person name="Kim E."/>
            <person name="Koreny L."/>
            <person name="Kroth P.G."/>
            <person name="Liu Y."/>
            <person name="Malik S.B."/>
            <person name="Maier U.G."/>
            <person name="McRose D."/>
            <person name="Mock T."/>
            <person name="Neilson J.A."/>
            <person name="Onodera N.T."/>
            <person name="Poole A.M."/>
            <person name="Pritham E.J."/>
            <person name="Richards T.A."/>
            <person name="Rocap G."/>
            <person name="Roy S.W."/>
            <person name="Sarai C."/>
            <person name="Schaack S."/>
            <person name="Shirato S."/>
            <person name="Slamovits C.H."/>
            <person name="Spencer D.F."/>
            <person name="Suzuki S."/>
            <person name="Worden A.Z."/>
            <person name="Zauner S."/>
            <person name="Barry K."/>
            <person name="Bell C."/>
            <person name="Bharti A.K."/>
            <person name="Crow J.A."/>
            <person name="Grimwood J."/>
            <person name="Kramer R."/>
            <person name="Lindquist E."/>
            <person name="Lucas S."/>
            <person name="Salamov A."/>
            <person name="McFadden G.I."/>
            <person name="Lane C.E."/>
            <person name="Keeling P.J."/>
            <person name="Gray M.W."/>
            <person name="Grigoriev I.V."/>
            <person name="Archibald J.M."/>
        </authorList>
    </citation>
    <scope>NUCLEOTIDE SEQUENCE</scope>
    <source>
        <strain evidence="2 4">CCMP2712</strain>
    </source>
</reference>
<dbReference type="eggNOG" id="KOG0518">
    <property type="taxonomic scope" value="Eukaryota"/>
</dbReference>
<dbReference type="SUPFAM" id="SSF81296">
    <property type="entry name" value="E set domains"/>
    <property type="match status" value="2"/>
</dbReference>
<dbReference type="InterPro" id="IPR014756">
    <property type="entry name" value="Ig_E-set"/>
</dbReference>
<dbReference type="PROSITE" id="PS50194">
    <property type="entry name" value="FILAMIN_REPEAT"/>
    <property type="match status" value="2"/>
</dbReference>
<name>L1IMH6_GUITC</name>
<feature type="repeat" description="Filamin" evidence="1">
    <location>
        <begin position="12"/>
        <end position="91"/>
    </location>
</feature>
<evidence type="ECO:0000256" key="1">
    <source>
        <dbReference type="PROSITE-ProRule" id="PRU00087"/>
    </source>
</evidence>
<dbReference type="Gene3D" id="2.60.40.10">
    <property type="entry name" value="Immunoglobulins"/>
    <property type="match status" value="2"/>
</dbReference>
<evidence type="ECO:0000313" key="4">
    <source>
        <dbReference type="Proteomes" id="UP000011087"/>
    </source>
</evidence>